<dbReference type="AlphaFoldDB" id="A0AAV5TQW5"/>
<organism evidence="2 3">
    <name type="scientific">Pristionchus entomophagus</name>
    <dbReference type="NCBI Taxonomy" id="358040"/>
    <lineage>
        <taxon>Eukaryota</taxon>
        <taxon>Metazoa</taxon>
        <taxon>Ecdysozoa</taxon>
        <taxon>Nematoda</taxon>
        <taxon>Chromadorea</taxon>
        <taxon>Rhabditida</taxon>
        <taxon>Rhabditina</taxon>
        <taxon>Diplogasteromorpha</taxon>
        <taxon>Diplogasteroidea</taxon>
        <taxon>Neodiplogasteridae</taxon>
        <taxon>Pristionchus</taxon>
    </lineage>
</organism>
<proteinExistence type="predicted"/>
<sequence length="421" mass="48800">GMPRPSKRKNRESSVPTKKEKKVLVIGEGVGEYGLGTEDCLSRLPNLCLLEVLKNLTRSDIENMKVVSQRMLPLASDQSLDKIKWRASWLKMLQIENGFAFKLTMDQEDAPIYQFEIVKTEDGDFVERQKTLKVDRNTFKVPKDNNNDAFVPDKFFSALEDVLRFRNPMSIQLCRLPFNDIVFTKLESVLKETENSSLICDEIGSGQITNDKRKSFAKLAKRFKRVNLQGSEQITSLINEEFLNEIVEFNLHDFRCNANPFDVYEHRFHPSKSILPKLIKFKFLDAAAMILNANWVPKLFMDFMDTKECKIDYTVGSWRIAVDQPLTTEIISEQITGQHDYEHFVKQREGPPDRGTMYHYIVRKRDEMSAKFNTLAMTVNGGQGIIYIVDVEFFGRQQIPNERGFYSPLPRNRICGPRRRN</sequence>
<evidence type="ECO:0000313" key="2">
    <source>
        <dbReference type="EMBL" id="GMS96751.1"/>
    </source>
</evidence>
<feature type="non-terminal residue" evidence="2">
    <location>
        <position position="1"/>
    </location>
</feature>
<evidence type="ECO:0000313" key="3">
    <source>
        <dbReference type="Proteomes" id="UP001432027"/>
    </source>
</evidence>
<dbReference type="InterPro" id="IPR036047">
    <property type="entry name" value="F-box-like_dom_sf"/>
</dbReference>
<dbReference type="InterPro" id="IPR001810">
    <property type="entry name" value="F-box_dom"/>
</dbReference>
<keyword evidence="3" id="KW-1185">Reference proteome</keyword>
<feature type="domain" description="F-box" evidence="1">
    <location>
        <begin position="38"/>
        <end position="92"/>
    </location>
</feature>
<accession>A0AAV5TQW5</accession>
<comment type="caution">
    <text evidence="2">The sequence shown here is derived from an EMBL/GenBank/DDBJ whole genome shotgun (WGS) entry which is preliminary data.</text>
</comment>
<name>A0AAV5TQW5_9BILA</name>
<dbReference type="PROSITE" id="PS50181">
    <property type="entry name" value="FBOX"/>
    <property type="match status" value="1"/>
</dbReference>
<evidence type="ECO:0000259" key="1">
    <source>
        <dbReference type="PROSITE" id="PS50181"/>
    </source>
</evidence>
<dbReference type="SUPFAM" id="SSF81383">
    <property type="entry name" value="F-box domain"/>
    <property type="match status" value="1"/>
</dbReference>
<dbReference type="Proteomes" id="UP001432027">
    <property type="component" value="Unassembled WGS sequence"/>
</dbReference>
<gene>
    <name evidence="2" type="ORF">PENTCL1PPCAC_18926</name>
</gene>
<protein>
    <recommendedName>
        <fullName evidence="1">F-box domain-containing protein</fullName>
    </recommendedName>
</protein>
<dbReference type="EMBL" id="BTSX01000004">
    <property type="protein sequence ID" value="GMS96751.1"/>
    <property type="molecule type" value="Genomic_DNA"/>
</dbReference>
<reference evidence="2" key="1">
    <citation type="submission" date="2023-10" db="EMBL/GenBank/DDBJ databases">
        <title>Genome assembly of Pristionchus species.</title>
        <authorList>
            <person name="Yoshida K."/>
            <person name="Sommer R.J."/>
        </authorList>
    </citation>
    <scope>NUCLEOTIDE SEQUENCE</scope>
    <source>
        <strain evidence="2">RS0144</strain>
    </source>
</reference>